<protein>
    <recommendedName>
        <fullName evidence="4">Zinc finger GRF-type domain-containing protein</fullName>
    </recommendedName>
</protein>
<evidence type="ECO:0000313" key="3">
    <source>
        <dbReference type="Proteomes" id="UP001341840"/>
    </source>
</evidence>
<keyword evidence="1" id="KW-1133">Transmembrane helix</keyword>
<accession>A0ABU6YJA2</accession>
<feature type="transmembrane region" description="Helical" evidence="1">
    <location>
        <begin position="150"/>
        <end position="171"/>
    </location>
</feature>
<sequence length="202" mass="22413">MASIWHPTFHDVAHVSPSVHFRQFHAYVAVNLDMLDAMLSDNYLVRCQSRSQGSWVKTPTRGRGTKVPQWCGCGFRPVLRWCGTELNPDSPFYGCENYNTSGQRRCGLFVWEDVEEDEVIAGRTQCDTRVDQVKMNLGSRVSKLEAEIRVLKCWGLGFNIVMMVVLFGIVGKGGMNPGVGVVLVISDNLLVVPALATCIGSM</sequence>
<proteinExistence type="predicted"/>
<feature type="transmembrane region" description="Helical" evidence="1">
    <location>
        <begin position="177"/>
        <end position="199"/>
    </location>
</feature>
<gene>
    <name evidence="2" type="ORF">PIB30_054529</name>
</gene>
<keyword evidence="3" id="KW-1185">Reference proteome</keyword>
<evidence type="ECO:0000313" key="2">
    <source>
        <dbReference type="EMBL" id="MED6209420.1"/>
    </source>
</evidence>
<reference evidence="2 3" key="1">
    <citation type="journal article" date="2023" name="Plants (Basel)">
        <title>Bridging the Gap: Combining Genomics and Transcriptomics Approaches to Understand Stylosanthes scabra, an Orphan Legume from the Brazilian Caatinga.</title>
        <authorList>
            <person name="Ferreira-Neto J.R.C."/>
            <person name="da Silva M.D."/>
            <person name="Binneck E."/>
            <person name="de Melo N.F."/>
            <person name="da Silva R.H."/>
            <person name="de Melo A.L.T.M."/>
            <person name="Pandolfi V."/>
            <person name="Bustamante F.O."/>
            <person name="Brasileiro-Vidal A.C."/>
            <person name="Benko-Iseppon A.M."/>
        </authorList>
    </citation>
    <scope>NUCLEOTIDE SEQUENCE [LARGE SCALE GENOMIC DNA]</scope>
    <source>
        <tissue evidence="2">Leaves</tissue>
    </source>
</reference>
<keyword evidence="1" id="KW-0812">Transmembrane</keyword>
<organism evidence="2 3">
    <name type="scientific">Stylosanthes scabra</name>
    <dbReference type="NCBI Taxonomy" id="79078"/>
    <lineage>
        <taxon>Eukaryota</taxon>
        <taxon>Viridiplantae</taxon>
        <taxon>Streptophyta</taxon>
        <taxon>Embryophyta</taxon>
        <taxon>Tracheophyta</taxon>
        <taxon>Spermatophyta</taxon>
        <taxon>Magnoliopsida</taxon>
        <taxon>eudicotyledons</taxon>
        <taxon>Gunneridae</taxon>
        <taxon>Pentapetalae</taxon>
        <taxon>rosids</taxon>
        <taxon>fabids</taxon>
        <taxon>Fabales</taxon>
        <taxon>Fabaceae</taxon>
        <taxon>Papilionoideae</taxon>
        <taxon>50 kb inversion clade</taxon>
        <taxon>dalbergioids sensu lato</taxon>
        <taxon>Dalbergieae</taxon>
        <taxon>Pterocarpus clade</taxon>
        <taxon>Stylosanthes</taxon>
    </lineage>
</organism>
<dbReference type="Proteomes" id="UP001341840">
    <property type="component" value="Unassembled WGS sequence"/>
</dbReference>
<name>A0ABU6YJA2_9FABA</name>
<keyword evidence="1" id="KW-0472">Membrane</keyword>
<comment type="caution">
    <text evidence="2">The sequence shown here is derived from an EMBL/GenBank/DDBJ whole genome shotgun (WGS) entry which is preliminary data.</text>
</comment>
<evidence type="ECO:0008006" key="4">
    <source>
        <dbReference type="Google" id="ProtNLM"/>
    </source>
</evidence>
<evidence type="ECO:0000256" key="1">
    <source>
        <dbReference type="SAM" id="Phobius"/>
    </source>
</evidence>
<dbReference type="EMBL" id="JASCZI010242072">
    <property type="protein sequence ID" value="MED6209420.1"/>
    <property type="molecule type" value="Genomic_DNA"/>
</dbReference>